<evidence type="ECO:0000313" key="3">
    <source>
        <dbReference type="EMBL" id="CAB4019365.1"/>
    </source>
</evidence>
<proteinExistence type="predicted"/>
<dbReference type="Pfam" id="PF17921">
    <property type="entry name" value="Integrase_H2C2"/>
    <property type="match status" value="1"/>
</dbReference>
<accession>A0A6S7IJU4</accession>
<organism evidence="3 4">
    <name type="scientific">Paramuricea clavata</name>
    <name type="common">Red gorgonian</name>
    <name type="synonym">Violescent sea-whip</name>
    <dbReference type="NCBI Taxonomy" id="317549"/>
    <lineage>
        <taxon>Eukaryota</taxon>
        <taxon>Metazoa</taxon>
        <taxon>Cnidaria</taxon>
        <taxon>Anthozoa</taxon>
        <taxon>Octocorallia</taxon>
        <taxon>Malacalcyonacea</taxon>
        <taxon>Plexauridae</taxon>
        <taxon>Paramuricea</taxon>
    </lineage>
</organism>
<evidence type="ECO:0000259" key="1">
    <source>
        <dbReference type="Pfam" id="PF17921"/>
    </source>
</evidence>
<dbReference type="OrthoDB" id="5979870at2759"/>
<name>A0A6S7IJU4_PARCT</name>
<dbReference type="AlphaFoldDB" id="A0A6S7IJU4"/>
<gene>
    <name evidence="3" type="ORF">PACLA_8A035037</name>
</gene>
<dbReference type="Pfam" id="PF18701">
    <property type="entry name" value="DUF5641"/>
    <property type="match status" value="1"/>
</dbReference>
<dbReference type="Proteomes" id="UP001152795">
    <property type="component" value="Unassembled WGS sequence"/>
</dbReference>
<comment type="caution">
    <text evidence="3">The sequence shown here is derived from an EMBL/GenBank/DDBJ whole genome shotgun (WGS) entry which is preliminary data.</text>
</comment>
<dbReference type="InterPro" id="IPR041588">
    <property type="entry name" value="Integrase_H2C2"/>
</dbReference>
<feature type="domain" description="DUF5641" evidence="2">
    <location>
        <begin position="331"/>
        <end position="392"/>
    </location>
</feature>
<evidence type="ECO:0000259" key="2">
    <source>
        <dbReference type="Pfam" id="PF18701"/>
    </source>
</evidence>
<feature type="domain" description="Integrase zinc-binding" evidence="1">
    <location>
        <begin position="184"/>
        <end position="231"/>
    </location>
</feature>
<reference evidence="3" key="1">
    <citation type="submission" date="2020-04" db="EMBL/GenBank/DDBJ databases">
        <authorList>
            <person name="Alioto T."/>
            <person name="Alioto T."/>
            <person name="Gomez Garrido J."/>
        </authorList>
    </citation>
    <scope>NUCLEOTIDE SEQUENCE</scope>
    <source>
        <strain evidence="3">A484AB</strain>
    </source>
</reference>
<sequence length="447" mass="50748">MSGQHNTADWLTRGRAPEELNNDSHWWNGPPILYRPIEEWGLKFNPKKEPLPGEKKVHVVAAAASVEALLIDYERLSNINKAIWVVARLLNIAKKKSFKGGRTLSISVKQLQEAENFIVKEVQKSFESELTKTDRKGRKGGRFACLNSVQDESGLWVVGQRLKNKNPKTVDSSLQKLLPYRHHVTRLFMQRAHTSGHRGRDATLARFRQLYWVTQGSKLAQSIKSKCQMCKLPEAKFLEQQMGQLPEARLKPSPAFNHVMIDLFGPYSVRGEVQKRTSGKAYGVIFIDLVMRALPGADSELNILTPNSLLLGRATAKNPGGWQPNGNNPGKRYHVVQIVTDEFWKKWTELYAPALVIRRKWNTANRNLRPGDVVIIADRNTLRGDYRLGIVRVNVMYKNFQIGEKVQKYKGHNEAVIVSRSAQRLSLLVPVDMDQDQETKSEAIESV</sequence>
<keyword evidence="4" id="KW-1185">Reference proteome</keyword>
<protein>
    <submittedName>
        <fullName evidence="3">Uncharacterized protein</fullName>
    </submittedName>
</protein>
<dbReference type="Gene3D" id="1.10.340.70">
    <property type="match status" value="1"/>
</dbReference>
<evidence type="ECO:0000313" key="4">
    <source>
        <dbReference type="Proteomes" id="UP001152795"/>
    </source>
</evidence>
<dbReference type="PANTHER" id="PTHR47331">
    <property type="entry name" value="PHD-TYPE DOMAIN-CONTAINING PROTEIN"/>
    <property type="match status" value="1"/>
</dbReference>
<dbReference type="InterPro" id="IPR040676">
    <property type="entry name" value="DUF5641"/>
</dbReference>
<dbReference type="EMBL" id="CACRXK020010426">
    <property type="protein sequence ID" value="CAB4019365.1"/>
    <property type="molecule type" value="Genomic_DNA"/>
</dbReference>
<dbReference type="PANTHER" id="PTHR47331:SF1">
    <property type="entry name" value="GAG-LIKE PROTEIN"/>
    <property type="match status" value="1"/>
</dbReference>